<comment type="function">
    <text evidence="5">Catalyzes the phosphorylation of the 3'-hydroxyl group of dephosphocoenzyme A to form coenzyme A.</text>
</comment>
<comment type="subcellular location">
    <subcellularLocation>
        <location evidence="5">Cytoplasm</location>
    </subcellularLocation>
</comment>
<feature type="binding site" evidence="5">
    <location>
        <begin position="20"/>
        <end position="25"/>
    </location>
    <ligand>
        <name>ATP</name>
        <dbReference type="ChEBI" id="CHEBI:30616"/>
    </ligand>
</feature>
<dbReference type="NCBIfam" id="TIGR00152">
    <property type="entry name" value="dephospho-CoA kinase"/>
    <property type="match status" value="1"/>
</dbReference>
<dbReference type="UniPathway" id="UPA00241">
    <property type="reaction ID" value="UER00356"/>
</dbReference>
<comment type="pathway">
    <text evidence="5">Cofactor biosynthesis; coenzyme A biosynthesis; CoA from (R)-pantothenate: step 5/5.</text>
</comment>
<keyword evidence="4 5" id="KW-0173">Coenzyme A biosynthesis</keyword>
<gene>
    <name evidence="5 7" type="primary">coaE</name>
    <name evidence="7" type="ORF">A0128_15305</name>
</gene>
<dbReference type="InterPro" id="IPR001977">
    <property type="entry name" value="Depp_CoAkinase"/>
</dbReference>
<dbReference type="GO" id="GO:0005524">
    <property type="term" value="F:ATP binding"/>
    <property type="evidence" value="ECO:0007669"/>
    <property type="project" value="UniProtKB-UniRule"/>
</dbReference>
<protein>
    <recommendedName>
        <fullName evidence="5 6">Dephospho-CoA kinase</fullName>
        <ecNumber evidence="5 6">2.7.1.24</ecNumber>
    </recommendedName>
    <alternativeName>
        <fullName evidence="5">Dephosphocoenzyme A kinase</fullName>
    </alternativeName>
</protein>
<dbReference type="SUPFAM" id="SSF52540">
    <property type="entry name" value="P-loop containing nucleoside triphosphate hydrolases"/>
    <property type="match status" value="1"/>
</dbReference>
<evidence type="ECO:0000256" key="3">
    <source>
        <dbReference type="ARBA" id="ARBA00022840"/>
    </source>
</evidence>
<keyword evidence="5" id="KW-0808">Transferase</keyword>
<name>A0A1D7V2R3_9LEPT</name>
<evidence type="ECO:0000313" key="7">
    <source>
        <dbReference type="EMBL" id="AOP36118.1"/>
    </source>
</evidence>
<dbReference type="Pfam" id="PF01121">
    <property type="entry name" value="CoaE"/>
    <property type="match status" value="1"/>
</dbReference>
<dbReference type="EMBL" id="CP015217">
    <property type="protein sequence ID" value="AOP36118.1"/>
    <property type="molecule type" value="Genomic_DNA"/>
</dbReference>
<dbReference type="PANTHER" id="PTHR10695">
    <property type="entry name" value="DEPHOSPHO-COA KINASE-RELATED"/>
    <property type="match status" value="1"/>
</dbReference>
<accession>A0A1D7V2R3</accession>
<evidence type="ECO:0000256" key="1">
    <source>
        <dbReference type="ARBA" id="ARBA00009018"/>
    </source>
</evidence>
<sequence>MQSSSSGKKAFLVGITGMIGGGKSTATKILAELGAFTIQADQLAKRYTAPDSPILEELVELLGSEILDGEGKPDRKKIAELVFHDPKKLEGLNRLIHPRVRKDFLKILETDALGKLVIWEVPLLFETDAYTLCDATVAVDSDPEESISRTVSRDGVTKEDVLARIANQLPLLEKLKRADYTIRNRGNLETLREECKNLYATLLGRML</sequence>
<dbReference type="OrthoDB" id="9812943at2"/>
<dbReference type="Gene3D" id="3.40.50.300">
    <property type="entry name" value="P-loop containing nucleotide triphosphate hydrolases"/>
    <property type="match status" value="1"/>
</dbReference>
<dbReference type="AlphaFoldDB" id="A0A1D7V2R3"/>
<dbReference type="GO" id="GO:0015937">
    <property type="term" value="P:coenzyme A biosynthetic process"/>
    <property type="evidence" value="ECO:0007669"/>
    <property type="project" value="UniProtKB-UniRule"/>
</dbReference>
<dbReference type="GO" id="GO:0004140">
    <property type="term" value="F:dephospho-CoA kinase activity"/>
    <property type="evidence" value="ECO:0007669"/>
    <property type="project" value="UniProtKB-UniRule"/>
</dbReference>
<keyword evidence="5" id="KW-0963">Cytoplasm</keyword>
<keyword evidence="8" id="KW-1185">Reference proteome</keyword>
<dbReference type="PANTHER" id="PTHR10695:SF46">
    <property type="entry name" value="BIFUNCTIONAL COENZYME A SYNTHASE-RELATED"/>
    <property type="match status" value="1"/>
</dbReference>
<keyword evidence="2 5" id="KW-0547">Nucleotide-binding</keyword>
<comment type="catalytic activity">
    <reaction evidence="5">
        <text>3'-dephospho-CoA + ATP = ADP + CoA + H(+)</text>
        <dbReference type="Rhea" id="RHEA:18245"/>
        <dbReference type="ChEBI" id="CHEBI:15378"/>
        <dbReference type="ChEBI" id="CHEBI:30616"/>
        <dbReference type="ChEBI" id="CHEBI:57287"/>
        <dbReference type="ChEBI" id="CHEBI:57328"/>
        <dbReference type="ChEBI" id="CHEBI:456216"/>
        <dbReference type="EC" id="2.7.1.24"/>
    </reaction>
</comment>
<dbReference type="EC" id="2.7.1.24" evidence="5 6"/>
<dbReference type="GO" id="GO:0005737">
    <property type="term" value="C:cytoplasm"/>
    <property type="evidence" value="ECO:0007669"/>
    <property type="project" value="UniProtKB-SubCell"/>
</dbReference>
<reference evidence="7 8" key="1">
    <citation type="submission" date="2016-04" db="EMBL/GenBank/DDBJ databases">
        <title>Complete genome seqeunce of Leptospira alstonii serovar Room22.</title>
        <authorList>
            <person name="Nally J.E."/>
            <person name="Bayles D.O."/>
            <person name="Hurley D."/>
            <person name="Fanning S."/>
            <person name="McMahon B.J."/>
            <person name="Arent Z."/>
        </authorList>
    </citation>
    <scope>NUCLEOTIDE SEQUENCE [LARGE SCALE GENOMIC DNA]</scope>
    <source>
        <strain evidence="7 8">GWTS #1</strain>
    </source>
</reference>
<evidence type="ECO:0000256" key="4">
    <source>
        <dbReference type="ARBA" id="ARBA00022993"/>
    </source>
</evidence>
<dbReference type="KEGG" id="laj:A0128_15305"/>
<dbReference type="InterPro" id="IPR027417">
    <property type="entry name" value="P-loop_NTPase"/>
</dbReference>
<evidence type="ECO:0000256" key="5">
    <source>
        <dbReference type="HAMAP-Rule" id="MF_00376"/>
    </source>
</evidence>
<keyword evidence="5 7" id="KW-0418">Kinase</keyword>
<organism evidence="7 8">
    <name type="scientific">Leptospira tipperaryensis</name>
    <dbReference type="NCBI Taxonomy" id="2564040"/>
    <lineage>
        <taxon>Bacteria</taxon>
        <taxon>Pseudomonadati</taxon>
        <taxon>Spirochaetota</taxon>
        <taxon>Spirochaetia</taxon>
        <taxon>Leptospirales</taxon>
        <taxon>Leptospiraceae</taxon>
        <taxon>Leptospira</taxon>
    </lineage>
</organism>
<dbReference type="PROSITE" id="PS51219">
    <property type="entry name" value="DPCK"/>
    <property type="match status" value="1"/>
</dbReference>
<comment type="similarity">
    <text evidence="1 5">Belongs to the CoaE family.</text>
</comment>
<evidence type="ECO:0000313" key="8">
    <source>
        <dbReference type="Proteomes" id="UP000094197"/>
    </source>
</evidence>
<dbReference type="HAMAP" id="MF_00376">
    <property type="entry name" value="Dephospho_CoA_kinase"/>
    <property type="match status" value="1"/>
</dbReference>
<keyword evidence="3 5" id="KW-0067">ATP-binding</keyword>
<dbReference type="Proteomes" id="UP000094197">
    <property type="component" value="Chromosome 1"/>
</dbReference>
<dbReference type="CDD" id="cd02022">
    <property type="entry name" value="DPCK"/>
    <property type="match status" value="1"/>
</dbReference>
<evidence type="ECO:0000256" key="2">
    <source>
        <dbReference type="ARBA" id="ARBA00022741"/>
    </source>
</evidence>
<evidence type="ECO:0000256" key="6">
    <source>
        <dbReference type="NCBIfam" id="TIGR00152"/>
    </source>
</evidence>
<dbReference type="RefSeq" id="WP_069609337.1">
    <property type="nucleotide sequence ID" value="NZ_CP015217.1"/>
</dbReference>
<proteinExistence type="inferred from homology"/>